<accession>A0A836H6Q4</accession>
<feature type="chain" id="PRO_5032941349" description="C-type lectin domain-containing protein" evidence="3">
    <location>
        <begin position="34"/>
        <end position="278"/>
    </location>
</feature>
<dbReference type="InterPro" id="IPR016187">
    <property type="entry name" value="CTDL_fold"/>
</dbReference>
<sequence>MHRQLLSGSGPLPSTMTVLVAFSLCLLSSIASADLLLAPSDSKIPLTGFDQLQAVCTAVQLGSTPVAMYTTAMTTLVANLMREKKVTQAYVSAYLNADRKWIWLVYEGNEATTTLVDSHLWASGNPAGPHTTYRYAAYSTTDEGLISSTGYDTYPVVCSYEKKPNDSPPKKFPWWGILIIVLSAVVALAIVTVCCCCSKKKKHDDAEEENSEFSLRSDSFSSRGDTDTGSSKSDGTSSSFRAESQRDGSPSASSKRSASRLDSTPPRAASSPSAAGGG</sequence>
<dbReference type="SMR" id="A0A836H6Q4"/>
<proteinExistence type="predicted"/>
<keyword evidence="2" id="KW-0472">Membrane</keyword>
<gene>
    <name evidence="4" type="ORF">LSCM4_07494</name>
</gene>
<reference evidence="5" key="2">
    <citation type="journal article" date="2021" name="Sci. Data">
        <title>Chromosome-scale genome sequencing, assembly and annotation of six genomes from subfamily Leishmaniinae.</title>
        <authorList>
            <person name="Almutairi H."/>
            <person name="Urbaniak M.D."/>
            <person name="Bates M.D."/>
            <person name="Jariyapan N."/>
            <person name="Kwakye-Nuako G."/>
            <person name="Thomaz Soccol V."/>
            <person name="Al-Salem W.S."/>
            <person name="Dillon R.J."/>
            <person name="Bates P.A."/>
            <person name="Gatherer D."/>
        </authorList>
    </citation>
    <scope>NUCLEOTIDE SEQUENCE [LARGE SCALE GENOMIC DNA]</scope>
</reference>
<reference evidence="5" key="1">
    <citation type="journal article" date="2021" name="Microbiol. Resour. Announc.">
        <title>LGAAP: Leishmaniinae Genome Assembly and Annotation Pipeline.</title>
        <authorList>
            <person name="Almutairi H."/>
            <person name="Urbaniak M.D."/>
            <person name="Bates M.D."/>
            <person name="Jariyapan N."/>
            <person name="Kwakye-Nuako G."/>
            <person name="Thomaz-Soccol V."/>
            <person name="Al-Salem W.S."/>
            <person name="Dillon R.J."/>
            <person name="Bates P.A."/>
            <person name="Gatherer D."/>
        </authorList>
    </citation>
    <scope>NUCLEOTIDE SEQUENCE [LARGE SCALE GENOMIC DNA]</scope>
</reference>
<evidence type="ECO:0000256" key="3">
    <source>
        <dbReference type="SAM" id="SignalP"/>
    </source>
</evidence>
<evidence type="ECO:0000313" key="5">
    <source>
        <dbReference type="Proteomes" id="UP000674143"/>
    </source>
</evidence>
<name>A0A836H6Q4_9TRYP</name>
<dbReference type="RefSeq" id="XP_067066013.1">
    <property type="nucleotide sequence ID" value="XM_067209381.1"/>
</dbReference>
<keyword evidence="5" id="KW-1185">Reference proteome</keyword>
<dbReference type="SUPFAM" id="SSF56436">
    <property type="entry name" value="C-type lectin-like"/>
    <property type="match status" value="1"/>
</dbReference>
<dbReference type="AlphaFoldDB" id="A0A836H6Q4"/>
<evidence type="ECO:0000313" key="4">
    <source>
        <dbReference type="EMBL" id="KAG5487816.1"/>
    </source>
</evidence>
<evidence type="ECO:0000256" key="1">
    <source>
        <dbReference type="SAM" id="MobiDB-lite"/>
    </source>
</evidence>
<feature type="signal peptide" evidence="3">
    <location>
        <begin position="1"/>
        <end position="33"/>
    </location>
</feature>
<feature type="compositionally biased region" description="Low complexity" evidence="1">
    <location>
        <begin position="212"/>
        <end position="241"/>
    </location>
</feature>
<dbReference type="Proteomes" id="UP000674143">
    <property type="component" value="Unassembled WGS sequence"/>
</dbReference>
<evidence type="ECO:0008006" key="6">
    <source>
        <dbReference type="Google" id="ProtNLM"/>
    </source>
</evidence>
<feature type="transmembrane region" description="Helical" evidence="2">
    <location>
        <begin position="172"/>
        <end position="197"/>
    </location>
</feature>
<dbReference type="KEGG" id="loi:92363315"/>
<keyword evidence="2" id="KW-0812">Transmembrane</keyword>
<feature type="region of interest" description="Disordered" evidence="1">
    <location>
        <begin position="207"/>
        <end position="278"/>
    </location>
</feature>
<dbReference type="GeneID" id="92363315"/>
<organism evidence="4 5">
    <name type="scientific">Leishmania orientalis</name>
    <dbReference type="NCBI Taxonomy" id="2249476"/>
    <lineage>
        <taxon>Eukaryota</taxon>
        <taxon>Discoba</taxon>
        <taxon>Euglenozoa</taxon>
        <taxon>Kinetoplastea</taxon>
        <taxon>Metakinetoplastina</taxon>
        <taxon>Trypanosomatida</taxon>
        <taxon>Trypanosomatidae</taxon>
        <taxon>Leishmaniinae</taxon>
        <taxon>Leishmania</taxon>
    </lineage>
</organism>
<dbReference type="EMBL" id="JAFHLR010000004">
    <property type="protein sequence ID" value="KAG5487816.1"/>
    <property type="molecule type" value="Genomic_DNA"/>
</dbReference>
<protein>
    <recommendedName>
        <fullName evidence="6">C-type lectin domain-containing protein</fullName>
    </recommendedName>
</protein>
<comment type="caution">
    <text evidence="4">The sequence shown here is derived from an EMBL/GenBank/DDBJ whole genome shotgun (WGS) entry which is preliminary data.</text>
</comment>
<keyword evidence="2" id="KW-1133">Transmembrane helix</keyword>
<feature type="compositionally biased region" description="Low complexity" evidence="1">
    <location>
        <begin position="249"/>
        <end position="278"/>
    </location>
</feature>
<evidence type="ECO:0000256" key="2">
    <source>
        <dbReference type="SAM" id="Phobius"/>
    </source>
</evidence>
<keyword evidence="3" id="KW-0732">Signal</keyword>